<reference evidence="1" key="2">
    <citation type="submission" date="2020-09" db="EMBL/GenBank/DDBJ databases">
        <authorList>
            <person name="Sun Q."/>
            <person name="Ohkuma M."/>
        </authorList>
    </citation>
    <scope>NUCLEOTIDE SEQUENCE</scope>
    <source>
        <strain evidence="1">JCM 4790</strain>
    </source>
</reference>
<keyword evidence="2" id="KW-1185">Reference proteome</keyword>
<dbReference type="Proteomes" id="UP000619244">
    <property type="component" value="Unassembled WGS sequence"/>
</dbReference>
<protein>
    <submittedName>
        <fullName evidence="1">Uncharacterized protein</fullName>
    </submittedName>
</protein>
<dbReference type="AlphaFoldDB" id="A0A918NNF9"/>
<dbReference type="RefSeq" id="WP_229919447.1">
    <property type="nucleotide sequence ID" value="NZ_BMVU01000020.1"/>
</dbReference>
<evidence type="ECO:0000313" key="1">
    <source>
        <dbReference type="EMBL" id="GGX83014.1"/>
    </source>
</evidence>
<name>A0A918NNF9_9ACTN</name>
<proteinExistence type="predicted"/>
<organism evidence="1 2">
    <name type="scientific">Streptomyces minutiscleroticus</name>
    <dbReference type="NCBI Taxonomy" id="68238"/>
    <lineage>
        <taxon>Bacteria</taxon>
        <taxon>Bacillati</taxon>
        <taxon>Actinomycetota</taxon>
        <taxon>Actinomycetes</taxon>
        <taxon>Kitasatosporales</taxon>
        <taxon>Streptomycetaceae</taxon>
        <taxon>Streptomyces</taxon>
    </lineage>
</organism>
<reference evidence="1" key="1">
    <citation type="journal article" date="2014" name="Int. J. Syst. Evol. Microbiol.">
        <title>Complete genome sequence of Corynebacterium casei LMG S-19264T (=DSM 44701T), isolated from a smear-ripened cheese.</title>
        <authorList>
            <consortium name="US DOE Joint Genome Institute (JGI-PGF)"/>
            <person name="Walter F."/>
            <person name="Albersmeier A."/>
            <person name="Kalinowski J."/>
            <person name="Ruckert C."/>
        </authorList>
    </citation>
    <scope>NUCLEOTIDE SEQUENCE</scope>
    <source>
        <strain evidence="1">JCM 4790</strain>
    </source>
</reference>
<gene>
    <name evidence="1" type="ORF">GCM10010358_41570</name>
</gene>
<dbReference type="EMBL" id="BMVU01000020">
    <property type="protein sequence ID" value="GGX83014.1"/>
    <property type="molecule type" value="Genomic_DNA"/>
</dbReference>
<accession>A0A918NNF9</accession>
<sequence length="47" mass="5622">MKVQPVRSDDPKGPRILLFDNGHGWLRYVFVRRVEDPQIVVEEVFRQ</sequence>
<evidence type="ECO:0000313" key="2">
    <source>
        <dbReference type="Proteomes" id="UP000619244"/>
    </source>
</evidence>
<comment type="caution">
    <text evidence="1">The sequence shown here is derived from an EMBL/GenBank/DDBJ whole genome shotgun (WGS) entry which is preliminary data.</text>
</comment>